<protein>
    <submittedName>
        <fullName evidence="1">Uncharacterized protein</fullName>
    </submittedName>
</protein>
<dbReference type="EMBL" id="CM023485">
    <property type="protein sequence ID" value="KAH6929608.1"/>
    <property type="molecule type" value="Genomic_DNA"/>
</dbReference>
<accession>A0ACB7S3Z0</accession>
<keyword evidence="2" id="KW-1185">Reference proteome</keyword>
<evidence type="ECO:0000313" key="2">
    <source>
        <dbReference type="Proteomes" id="UP000821845"/>
    </source>
</evidence>
<proteinExistence type="predicted"/>
<sequence length="89" mass="9639">MELRHKPKRFPKTAQEPTNGRHGGFTAARVTDGTNWTAELCIATGDDDDRRPPCNAVGQKRMLRDGTTATGEPYATTTNRRLLLGVGGG</sequence>
<reference evidence="1" key="1">
    <citation type="submission" date="2020-05" db="EMBL/GenBank/DDBJ databases">
        <title>Large-scale comparative analyses of tick genomes elucidate their genetic diversity and vector capacities.</title>
        <authorList>
            <person name="Jia N."/>
            <person name="Wang J."/>
            <person name="Shi W."/>
            <person name="Du L."/>
            <person name="Sun Y."/>
            <person name="Zhan W."/>
            <person name="Jiang J."/>
            <person name="Wang Q."/>
            <person name="Zhang B."/>
            <person name="Ji P."/>
            <person name="Sakyi L.B."/>
            <person name="Cui X."/>
            <person name="Yuan T."/>
            <person name="Jiang B."/>
            <person name="Yang W."/>
            <person name="Lam T.T.-Y."/>
            <person name="Chang Q."/>
            <person name="Ding S."/>
            <person name="Wang X."/>
            <person name="Zhu J."/>
            <person name="Ruan X."/>
            <person name="Zhao L."/>
            <person name="Wei J."/>
            <person name="Que T."/>
            <person name="Du C."/>
            <person name="Cheng J."/>
            <person name="Dai P."/>
            <person name="Han X."/>
            <person name="Huang E."/>
            <person name="Gao Y."/>
            <person name="Liu J."/>
            <person name="Shao H."/>
            <person name="Ye R."/>
            <person name="Li L."/>
            <person name="Wei W."/>
            <person name="Wang X."/>
            <person name="Wang C."/>
            <person name="Yang T."/>
            <person name="Huo Q."/>
            <person name="Li W."/>
            <person name="Guo W."/>
            <person name="Chen H."/>
            <person name="Zhou L."/>
            <person name="Ni X."/>
            <person name="Tian J."/>
            <person name="Zhou Y."/>
            <person name="Sheng Y."/>
            <person name="Liu T."/>
            <person name="Pan Y."/>
            <person name="Xia L."/>
            <person name="Li J."/>
            <person name="Zhao F."/>
            <person name="Cao W."/>
        </authorList>
    </citation>
    <scope>NUCLEOTIDE SEQUENCE</scope>
    <source>
        <strain evidence="1">Hyas-2018</strain>
    </source>
</reference>
<gene>
    <name evidence="1" type="ORF">HPB50_003120</name>
</gene>
<dbReference type="Proteomes" id="UP000821845">
    <property type="component" value="Chromosome 5"/>
</dbReference>
<evidence type="ECO:0000313" key="1">
    <source>
        <dbReference type="EMBL" id="KAH6929608.1"/>
    </source>
</evidence>
<organism evidence="1 2">
    <name type="scientific">Hyalomma asiaticum</name>
    <name type="common">Tick</name>
    <dbReference type="NCBI Taxonomy" id="266040"/>
    <lineage>
        <taxon>Eukaryota</taxon>
        <taxon>Metazoa</taxon>
        <taxon>Ecdysozoa</taxon>
        <taxon>Arthropoda</taxon>
        <taxon>Chelicerata</taxon>
        <taxon>Arachnida</taxon>
        <taxon>Acari</taxon>
        <taxon>Parasitiformes</taxon>
        <taxon>Ixodida</taxon>
        <taxon>Ixodoidea</taxon>
        <taxon>Ixodidae</taxon>
        <taxon>Hyalomminae</taxon>
        <taxon>Hyalomma</taxon>
    </lineage>
</organism>
<comment type="caution">
    <text evidence="1">The sequence shown here is derived from an EMBL/GenBank/DDBJ whole genome shotgun (WGS) entry which is preliminary data.</text>
</comment>
<name>A0ACB7S3Z0_HYAAI</name>